<proteinExistence type="predicted"/>
<evidence type="ECO:0000256" key="1">
    <source>
        <dbReference type="SAM" id="MobiDB-lite"/>
    </source>
</evidence>
<protein>
    <submittedName>
        <fullName evidence="2">Uncharacterized protein</fullName>
    </submittedName>
</protein>
<feature type="compositionally biased region" description="Basic residues" evidence="1">
    <location>
        <begin position="33"/>
        <end position="44"/>
    </location>
</feature>
<organism evidence="2">
    <name type="scientific">Arundo donax</name>
    <name type="common">Giant reed</name>
    <name type="synonym">Donax arundinaceus</name>
    <dbReference type="NCBI Taxonomy" id="35708"/>
    <lineage>
        <taxon>Eukaryota</taxon>
        <taxon>Viridiplantae</taxon>
        <taxon>Streptophyta</taxon>
        <taxon>Embryophyta</taxon>
        <taxon>Tracheophyta</taxon>
        <taxon>Spermatophyta</taxon>
        <taxon>Magnoliopsida</taxon>
        <taxon>Liliopsida</taxon>
        <taxon>Poales</taxon>
        <taxon>Poaceae</taxon>
        <taxon>PACMAD clade</taxon>
        <taxon>Arundinoideae</taxon>
        <taxon>Arundineae</taxon>
        <taxon>Arundo</taxon>
    </lineage>
</organism>
<reference evidence="2" key="2">
    <citation type="journal article" date="2015" name="Data Brief">
        <title>Shoot transcriptome of the giant reed, Arundo donax.</title>
        <authorList>
            <person name="Barrero R.A."/>
            <person name="Guerrero F.D."/>
            <person name="Moolhuijzen P."/>
            <person name="Goolsby J.A."/>
            <person name="Tidwell J."/>
            <person name="Bellgard S.E."/>
            <person name="Bellgard M.I."/>
        </authorList>
    </citation>
    <scope>NUCLEOTIDE SEQUENCE</scope>
    <source>
        <tissue evidence="2">Shoot tissue taken approximately 20 cm above the soil surface</tissue>
    </source>
</reference>
<name>A0A0A9FV01_ARUDO</name>
<feature type="region of interest" description="Disordered" evidence="1">
    <location>
        <begin position="1"/>
        <end position="44"/>
    </location>
</feature>
<dbReference type="AlphaFoldDB" id="A0A0A9FV01"/>
<sequence>MTTTPAWKPTPTPTPQGPAKRRSGCSLVSLSRAKGRRRPPHLSC</sequence>
<reference evidence="2" key="1">
    <citation type="submission" date="2014-09" db="EMBL/GenBank/DDBJ databases">
        <authorList>
            <person name="Magalhaes I.L.F."/>
            <person name="Oliveira U."/>
            <person name="Santos F.R."/>
            <person name="Vidigal T.H.D.A."/>
            <person name="Brescovit A.D."/>
            <person name="Santos A.J."/>
        </authorList>
    </citation>
    <scope>NUCLEOTIDE SEQUENCE</scope>
    <source>
        <tissue evidence="2">Shoot tissue taken approximately 20 cm above the soil surface</tissue>
    </source>
</reference>
<evidence type="ECO:0000313" key="2">
    <source>
        <dbReference type="EMBL" id="JAE12153.1"/>
    </source>
</evidence>
<dbReference type="EMBL" id="GBRH01185743">
    <property type="protein sequence ID" value="JAE12153.1"/>
    <property type="molecule type" value="Transcribed_RNA"/>
</dbReference>
<accession>A0A0A9FV01</accession>